<dbReference type="InterPro" id="IPR021215">
    <property type="entry name" value="DUF2752"/>
</dbReference>
<dbReference type="RefSeq" id="WP_079666652.1">
    <property type="nucleotide sequence ID" value="NZ_FUYZ01000003.1"/>
</dbReference>
<evidence type="ECO:0000313" key="3">
    <source>
        <dbReference type="Proteomes" id="UP000191112"/>
    </source>
</evidence>
<dbReference type="Proteomes" id="UP000191112">
    <property type="component" value="Unassembled WGS sequence"/>
</dbReference>
<evidence type="ECO:0000256" key="1">
    <source>
        <dbReference type="SAM" id="Phobius"/>
    </source>
</evidence>
<dbReference type="EMBL" id="FUYZ01000003">
    <property type="protein sequence ID" value="SKB83105.1"/>
    <property type="molecule type" value="Genomic_DNA"/>
</dbReference>
<keyword evidence="3" id="KW-1185">Reference proteome</keyword>
<feature type="transmembrane region" description="Helical" evidence="1">
    <location>
        <begin position="94"/>
        <end position="117"/>
    </location>
</feature>
<proteinExistence type="predicted"/>
<keyword evidence="1" id="KW-0472">Membrane</keyword>
<accession>A0A1T5EH60</accession>
<dbReference type="STRING" id="619805.SAMN05660477_01402"/>
<dbReference type="AlphaFoldDB" id="A0A1T5EH60"/>
<name>A0A1T5EH60_9FLAO</name>
<dbReference type="Pfam" id="PF10825">
    <property type="entry name" value="DUF2752"/>
    <property type="match status" value="1"/>
</dbReference>
<reference evidence="2 3" key="1">
    <citation type="submission" date="2017-02" db="EMBL/GenBank/DDBJ databases">
        <authorList>
            <person name="Peterson S.W."/>
        </authorList>
    </citation>
    <scope>NUCLEOTIDE SEQUENCE [LARGE SCALE GENOMIC DNA]</scope>
    <source>
        <strain evidence="2 3">DSM 22323</strain>
    </source>
</reference>
<keyword evidence="1" id="KW-0812">Transmembrane</keyword>
<organism evidence="2 3">
    <name type="scientific">Soonwooa buanensis</name>
    <dbReference type="NCBI Taxonomy" id="619805"/>
    <lineage>
        <taxon>Bacteria</taxon>
        <taxon>Pseudomonadati</taxon>
        <taxon>Bacteroidota</taxon>
        <taxon>Flavobacteriia</taxon>
        <taxon>Flavobacteriales</taxon>
        <taxon>Weeksellaceae</taxon>
        <taxon>Chryseobacterium group</taxon>
        <taxon>Soonwooa</taxon>
    </lineage>
</organism>
<gene>
    <name evidence="2" type="ORF">SAMN05660477_01402</name>
</gene>
<evidence type="ECO:0008006" key="4">
    <source>
        <dbReference type="Google" id="ProtNLM"/>
    </source>
</evidence>
<evidence type="ECO:0000313" key="2">
    <source>
        <dbReference type="EMBL" id="SKB83105.1"/>
    </source>
</evidence>
<sequence>MKIKWFLSVLLIGVLLVYFFINPANSDWAIKCPFKAITNYDCPGCGSQRAFHELLHGHFRSAFVLNPLFVVAVPFFLIFLVFQVGDLKTKYSKFYNLLFGFKSILIYLIIVLIFFVVRNTGFYTVFINSI</sequence>
<keyword evidence="1" id="KW-1133">Transmembrane helix</keyword>
<feature type="transmembrane region" description="Helical" evidence="1">
    <location>
        <begin position="63"/>
        <end position="82"/>
    </location>
</feature>
<protein>
    <recommendedName>
        <fullName evidence="4">DUF2752 domain-containing protein</fullName>
    </recommendedName>
</protein>